<feature type="domain" description="NAD/GMP synthase" evidence="1">
    <location>
        <begin position="15"/>
        <end position="90"/>
    </location>
</feature>
<dbReference type="PANTHER" id="PTHR43169:SF2">
    <property type="entry name" value="NAD_GMP SYNTHASE DOMAIN-CONTAINING PROTEIN"/>
    <property type="match status" value="1"/>
</dbReference>
<dbReference type="SUPFAM" id="SSF52402">
    <property type="entry name" value="Adenine nucleotide alpha hydrolases-like"/>
    <property type="match status" value="1"/>
</dbReference>
<keyword evidence="3" id="KW-1185">Reference proteome</keyword>
<dbReference type="RefSeq" id="WP_347439282.1">
    <property type="nucleotide sequence ID" value="NZ_CP089291.1"/>
</dbReference>
<dbReference type="InterPro" id="IPR014729">
    <property type="entry name" value="Rossmann-like_a/b/a_fold"/>
</dbReference>
<dbReference type="InterPro" id="IPR022310">
    <property type="entry name" value="NAD/GMP_synthase"/>
</dbReference>
<gene>
    <name evidence="2" type="primary">larE</name>
    <name evidence="2" type="ORF">LSG31_10895</name>
</gene>
<protein>
    <submittedName>
        <fullName evidence="2">ATP-dependent sacrificial sulfur transferase LarE</fullName>
    </submittedName>
</protein>
<dbReference type="CDD" id="cd01990">
    <property type="entry name" value="LarE-like"/>
    <property type="match status" value="1"/>
</dbReference>
<dbReference type="PANTHER" id="PTHR43169">
    <property type="entry name" value="EXSB FAMILY PROTEIN"/>
    <property type="match status" value="1"/>
</dbReference>
<keyword evidence="2" id="KW-0808">Transferase</keyword>
<evidence type="ECO:0000259" key="1">
    <source>
        <dbReference type="Pfam" id="PF02540"/>
    </source>
</evidence>
<dbReference type="Gene3D" id="3.40.50.620">
    <property type="entry name" value="HUPs"/>
    <property type="match status" value="1"/>
</dbReference>
<proteinExistence type="predicted"/>
<dbReference type="InterPro" id="IPR005232">
    <property type="entry name" value="LarE"/>
</dbReference>
<reference evidence="2" key="1">
    <citation type="submission" date="2021-12" db="EMBL/GenBank/DDBJ databases">
        <title>Alicyclobacillaceae gen. nov., sp. nov., isolated from chalcocite enrichment system.</title>
        <authorList>
            <person name="Jiang Z."/>
        </authorList>
    </citation>
    <scope>NUCLEOTIDE SEQUENCE</scope>
    <source>
        <strain evidence="2">MYW30-H2</strain>
    </source>
</reference>
<dbReference type="Pfam" id="PF02540">
    <property type="entry name" value="NAD_synthase"/>
    <property type="match status" value="1"/>
</dbReference>
<dbReference type="PIRSF" id="PIRSF006661">
    <property type="entry name" value="PP-lp_UCP006661"/>
    <property type="match status" value="1"/>
</dbReference>
<dbReference type="GO" id="GO:0016740">
    <property type="term" value="F:transferase activity"/>
    <property type="evidence" value="ECO:0007669"/>
    <property type="project" value="UniProtKB-KW"/>
</dbReference>
<name>A0ABY4CRK7_9BACL</name>
<organism evidence="2 3">
    <name type="scientific">Fodinisporobacter ferrooxydans</name>
    <dbReference type="NCBI Taxonomy" id="2901836"/>
    <lineage>
        <taxon>Bacteria</taxon>
        <taxon>Bacillati</taxon>
        <taxon>Bacillota</taxon>
        <taxon>Bacilli</taxon>
        <taxon>Bacillales</taxon>
        <taxon>Alicyclobacillaceae</taxon>
        <taxon>Fodinisporobacter</taxon>
    </lineage>
</organism>
<sequence>MSIAEETVSIQEKNQKLGEYLRELDQAIVAFSAGIDSTFVLARAKEELGDRVLAVTAASETFPERELEEAIGLAKKLGVRHEVIQIKEMENPHFVANNPDRCYHCKAGLYSNLTALAKEKGIPWILDGANMDDLGDYRPGRKAAKEFEIRSLLQEAGLYKQELRELARDMGLPNWDKPSFACLSSRIPYGSIITLDKVEQLDRGEAALRQMGFRQLRIRHHDKIARVEVPPADFPRVLEAAEQIVEILKAEGFSYVTLDLQGYRTGSMNEAIGK</sequence>
<dbReference type="Proteomes" id="UP000830167">
    <property type="component" value="Chromosome"/>
</dbReference>
<dbReference type="InterPro" id="IPR052188">
    <property type="entry name" value="Ni-pincer_cofactor_biosynth"/>
</dbReference>
<dbReference type="EMBL" id="CP089291">
    <property type="protein sequence ID" value="UOF92614.1"/>
    <property type="molecule type" value="Genomic_DNA"/>
</dbReference>
<accession>A0ABY4CRK7</accession>
<evidence type="ECO:0000313" key="3">
    <source>
        <dbReference type="Proteomes" id="UP000830167"/>
    </source>
</evidence>
<evidence type="ECO:0000313" key="2">
    <source>
        <dbReference type="EMBL" id="UOF92614.1"/>
    </source>
</evidence>
<dbReference type="NCBIfam" id="TIGR00268">
    <property type="entry name" value="ATP-dependent sacrificial sulfur transferase LarE"/>
    <property type="match status" value="1"/>
</dbReference>